<dbReference type="GO" id="GO:0003723">
    <property type="term" value="F:RNA binding"/>
    <property type="evidence" value="ECO:0007669"/>
    <property type="project" value="UniProtKB-UniRule"/>
</dbReference>
<organism evidence="1 2">
    <name type="scientific">Saccharomyces kudriavzevii (strain ATCC MYA-4449 / AS 2.2408 / CBS 8840 / NBRC 1802 / NCYC 2889)</name>
    <name type="common">Yeast</name>
    <dbReference type="NCBI Taxonomy" id="226230"/>
    <lineage>
        <taxon>Eukaryota</taxon>
        <taxon>Fungi</taxon>
        <taxon>Dikarya</taxon>
        <taxon>Ascomycota</taxon>
        <taxon>Saccharomycotina</taxon>
        <taxon>Saccharomycetes</taxon>
        <taxon>Saccharomycetales</taxon>
        <taxon>Saccharomycetaceae</taxon>
        <taxon>Saccharomyces</taxon>
    </lineage>
</organism>
<dbReference type="CDD" id="cd12247">
    <property type="entry name" value="RRM2_U1A_like"/>
    <property type="match status" value="1"/>
</dbReference>
<dbReference type="SUPFAM" id="SSF54928">
    <property type="entry name" value="RNA-binding domain, RBD"/>
    <property type="match status" value="1"/>
</dbReference>
<gene>
    <name evidence="1" type="primary">SKDI02G2270</name>
    <name evidence="1" type="ORF">SKDI_02G2270</name>
</gene>
<protein>
    <submittedName>
        <fullName evidence="1">Uncharacterized protein</fullName>
    </submittedName>
</protein>
<dbReference type="Gene3D" id="3.30.70.330">
    <property type="match status" value="1"/>
</dbReference>
<dbReference type="InterPro" id="IPR035979">
    <property type="entry name" value="RBD_domain_sf"/>
</dbReference>
<dbReference type="InterPro" id="IPR012677">
    <property type="entry name" value="Nucleotide-bd_a/b_plait_sf"/>
</dbReference>
<dbReference type="PROSITE" id="PS50102">
    <property type="entry name" value="RRM"/>
    <property type="match status" value="1"/>
</dbReference>
<dbReference type="SMART" id="SM00360">
    <property type="entry name" value="RRM"/>
    <property type="match status" value="1"/>
</dbReference>
<evidence type="ECO:0000313" key="2">
    <source>
        <dbReference type="Proteomes" id="UP001162087"/>
    </source>
</evidence>
<dbReference type="EMBL" id="OX365897">
    <property type="protein sequence ID" value="CAI4055553.1"/>
    <property type="molecule type" value="Genomic_DNA"/>
</dbReference>
<sequence>MMSNQAFLTFATQNGAKEFLSRYSVTALKIQGRKVKIGMAQTSSLLGLSMQMQKNKDNGEKNNSYLKKVLKTRELKHKLRNDDIYAKKYKLKRQIRRLKHRLRLRKIEDPEIDRIVTEFKSRRLEKMESQREKPKKPQESSKQAKMSNTIENPPNRVLLVQNLPSGTTEQSLSQILGNESLLEIRLVSVRNLAFVEYKTVSDATKIKNHLGPTYKVKNNDVTIGFAK</sequence>
<proteinExistence type="predicted"/>
<keyword evidence="2" id="KW-1185">Reference proteome</keyword>
<accession>A0AA35JDL6</accession>
<dbReference type="Pfam" id="PF00076">
    <property type="entry name" value="RRM_1"/>
    <property type="match status" value="1"/>
</dbReference>
<name>A0AA35JDL6_SACK1</name>
<dbReference type="OrthoDB" id="266020at2759"/>
<reference evidence="1" key="1">
    <citation type="submission" date="2022-10" db="EMBL/GenBank/DDBJ databases">
        <authorList>
            <person name="Byrne P K."/>
        </authorList>
    </citation>
    <scope>NUCLEOTIDE SEQUENCE</scope>
    <source>
        <strain evidence="1">IFO1802</strain>
    </source>
</reference>
<dbReference type="InterPro" id="IPR000504">
    <property type="entry name" value="RRM_dom"/>
</dbReference>
<evidence type="ECO:0000313" key="1">
    <source>
        <dbReference type="EMBL" id="CAI4055553.1"/>
    </source>
</evidence>
<dbReference type="Proteomes" id="UP001162087">
    <property type="component" value="Chromosome 2"/>
</dbReference>